<evidence type="ECO:0000313" key="3">
    <source>
        <dbReference type="Proteomes" id="UP000054279"/>
    </source>
</evidence>
<accession>A0A0C9VLD7</accession>
<organism evidence="2 3">
    <name type="scientific">Sphaerobolus stellatus (strain SS14)</name>
    <dbReference type="NCBI Taxonomy" id="990650"/>
    <lineage>
        <taxon>Eukaryota</taxon>
        <taxon>Fungi</taxon>
        <taxon>Dikarya</taxon>
        <taxon>Basidiomycota</taxon>
        <taxon>Agaricomycotina</taxon>
        <taxon>Agaricomycetes</taxon>
        <taxon>Phallomycetidae</taxon>
        <taxon>Geastrales</taxon>
        <taxon>Sphaerobolaceae</taxon>
        <taxon>Sphaerobolus</taxon>
    </lineage>
</organism>
<reference evidence="2 3" key="1">
    <citation type="submission" date="2014-06" db="EMBL/GenBank/DDBJ databases">
        <title>Evolutionary Origins and Diversification of the Mycorrhizal Mutualists.</title>
        <authorList>
            <consortium name="DOE Joint Genome Institute"/>
            <consortium name="Mycorrhizal Genomics Consortium"/>
            <person name="Kohler A."/>
            <person name="Kuo A."/>
            <person name="Nagy L.G."/>
            <person name="Floudas D."/>
            <person name="Copeland A."/>
            <person name="Barry K.W."/>
            <person name="Cichocki N."/>
            <person name="Veneault-Fourrey C."/>
            <person name="LaButti K."/>
            <person name="Lindquist E.A."/>
            <person name="Lipzen A."/>
            <person name="Lundell T."/>
            <person name="Morin E."/>
            <person name="Murat C."/>
            <person name="Riley R."/>
            <person name="Ohm R."/>
            <person name="Sun H."/>
            <person name="Tunlid A."/>
            <person name="Henrissat B."/>
            <person name="Grigoriev I.V."/>
            <person name="Hibbett D.S."/>
            <person name="Martin F."/>
        </authorList>
    </citation>
    <scope>NUCLEOTIDE SEQUENCE [LARGE SCALE GENOMIC DNA]</scope>
    <source>
        <strain evidence="2 3">SS14</strain>
    </source>
</reference>
<keyword evidence="1" id="KW-0472">Membrane</keyword>
<name>A0A0C9VLD7_SPHS4</name>
<dbReference type="AlphaFoldDB" id="A0A0C9VLD7"/>
<dbReference type="HOGENOM" id="CLU_2856111_0_0_1"/>
<proteinExistence type="predicted"/>
<evidence type="ECO:0000313" key="2">
    <source>
        <dbReference type="EMBL" id="KIJ38640.1"/>
    </source>
</evidence>
<keyword evidence="1" id="KW-0812">Transmembrane</keyword>
<sequence>MATIWTAGTESLQKSSASRNLTLAGNHLGCATYSGLLVSCLASWFIYKLCYLVVFPPYLAHYHAV</sequence>
<dbReference type="EMBL" id="KN837159">
    <property type="protein sequence ID" value="KIJ38640.1"/>
    <property type="molecule type" value="Genomic_DNA"/>
</dbReference>
<evidence type="ECO:0000256" key="1">
    <source>
        <dbReference type="SAM" id="Phobius"/>
    </source>
</evidence>
<feature type="transmembrane region" description="Helical" evidence="1">
    <location>
        <begin position="21"/>
        <end position="47"/>
    </location>
</feature>
<feature type="non-terminal residue" evidence="2">
    <location>
        <position position="65"/>
    </location>
</feature>
<dbReference type="Proteomes" id="UP000054279">
    <property type="component" value="Unassembled WGS sequence"/>
</dbReference>
<keyword evidence="1" id="KW-1133">Transmembrane helix</keyword>
<keyword evidence="3" id="KW-1185">Reference proteome</keyword>
<protein>
    <submittedName>
        <fullName evidence="2">Uncharacterized protein</fullName>
    </submittedName>
</protein>
<gene>
    <name evidence="2" type="ORF">M422DRAFT_33215</name>
</gene>